<dbReference type="GO" id="GO:0008270">
    <property type="term" value="F:zinc ion binding"/>
    <property type="evidence" value="ECO:0007669"/>
    <property type="project" value="InterPro"/>
</dbReference>
<comment type="subcellular location">
    <subcellularLocation>
        <location evidence="1">Nucleus</location>
    </subcellularLocation>
</comment>
<evidence type="ECO:0000256" key="4">
    <source>
        <dbReference type="ARBA" id="ARBA00023242"/>
    </source>
</evidence>
<dbReference type="Proteomes" id="UP000297777">
    <property type="component" value="Unassembled WGS sequence"/>
</dbReference>
<organism evidence="7 8">
    <name type="scientific">Botrytis tulipae</name>
    <dbReference type="NCBI Taxonomy" id="87230"/>
    <lineage>
        <taxon>Eukaryota</taxon>
        <taxon>Fungi</taxon>
        <taxon>Dikarya</taxon>
        <taxon>Ascomycota</taxon>
        <taxon>Pezizomycotina</taxon>
        <taxon>Leotiomycetes</taxon>
        <taxon>Helotiales</taxon>
        <taxon>Sclerotiniaceae</taxon>
        <taxon>Botrytis</taxon>
    </lineage>
</organism>
<gene>
    <name evidence="7" type="ORF">BTUL_0105g00340</name>
</gene>
<dbReference type="GO" id="GO:0000981">
    <property type="term" value="F:DNA-binding transcription factor activity, RNA polymerase II-specific"/>
    <property type="evidence" value="ECO:0007669"/>
    <property type="project" value="InterPro"/>
</dbReference>
<evidence type="ECO:0000256" key="1">
    <source>
        <dbReference type="ARBA" id="ARBA00004123"/>
    </source>
</evidence>
<comment type="caution">
    <text evidence="7">The sequence shown here is derived from an EMBL/GenBank/DDBJ whole genome shotgun (WGS) entry which is preliminary data.</text>
</comment>
<feature type="region of interest" description="Disordered" evidence="5">
    <location>
        <begin position="62"/>
        <end position="97"/>
    </location>
</feature>
<dbReference type="GO" id="GO:0005634">
    <property type="term" value="C:nucleus"/>
    <property type="evidence" value="ECO:0007669"/>
    <property type="project" value="UniProtKB-SubCell"/>
</dbReference>
<protein>
    <recommendedName>
        <fullName evidence="6">Zn(2)-C6 fungal-type domain-containing protein</fullName>
    </recommendedName>
</protein>
<keyword evidence="4" id="KW-0539">Nucleus</keyword>
<name>A0A4Z1EGN9_9HELO</name>
<dbReference type="CDD" id="cd00067">
    <property type="entry name" value="GAL4"/>
    <property type="match status" value="1"/>
</dbReference>
<keyword evidence="2" id="KW-0479">Metal-binding</keyword>
<proteinExistence type="predicted"/>
<evidence type="ECO:0000259" key="6">
    <source>
        <dbReference type="Pfam" id="PF00172"/>
    </source>
</evidence>
<dbReference type="OrthoDB" id="2309723at2759"/>
<dbReference type="Gene3D" id="4.10.240.10">
    <property type="entry name" value="Zn(2)-C6 fungal-type DNA-binding domain"/>
    <property type="match status" value="1"/>
</dbReference>
<dbReference type="Pfam" id="PF00172">
    <property type="entry name" value="Zn_clus"/>
    <property type="match status" value="1"/>
</dbReference>
<dbReference type="EMBL" id="PQXH01000105">
    <property type="protein sequence ID" value="TGO11644.1"/>
    <property type="molecule type" value="Genomic_DNA"/>
</dbReference>
<keyword evidence="8" id="KW-1185">Reference proteome</keyword>
<evidence type="ECO:0000313" key="7">
    <source>
        <dbReference type="EMBL" id="TGO11644.1"/>
    </source>
</evidence>
<dbReference type="PANTHER" id="PTHR46910:SF3">
    <property type="entry name" value="HALOTOLERANCE PROTEIN 9-RELATED"/>
    <property type="match status" value="1"/>
</dbReference>
<dbReference type="InterPro" id="IPR050987">
    <property type="entry name" value="AtrR-like"/>
</dbReference>
<accession>A0A4Z1EGN9</accession>
<evidence type="ECO:0000256" key="3">
    <source>
        <dbReference type="ARBA" id="ARBA00023125"/>
    </source>
</evidence>
<dbReference type="PANTHER" id="PTHR46910">
    <property type="entry name" value="TRANSCRIPTION FACTOR PDR1"/>
    <property type="match status" value="1"/>
</dbReference>
<sequence>MTFTKFSRQVKCDGNQPVCGPCEKRSMSGSCTWATDFSRAPSASTDYIRRLEDQIKLLEARNSQGSQISPSSNPSSNSASEDLSVETISSHGATTSVSPASATWLSTVSWEGYSSINTPEMSNNQWQSNSAPTISPGLVPSFQELSKSIDTLCTSNNYLSHNVAADHNHRSCVIDKPFFRSFMQEVEKLVTEKIGEASTYASNILGFDLNISSSRIPAHESQQRNLDYALPTRE</sequence>
<dbReference type="InterPro" id="IPR001138">
    <property type="entry name" value="Zn2Cys6_DnaBD"/>
</dbReference>
<keyword evidence="3" id="KW-0238">DNA-binding</keyword>
<dbReference type="GO" id="GO:0003677">
    <property type="term" value="F:DNA binding"/>
    <property type="evidence" value="ECO:0007669"/>
    <property type="project" value="UniProtKB-KW"/>
</dbReference>
<feature type="domain" description="Zn(2)-C6 fungal-type" evidence="6">
    <location>
        <begin position="8"/>
        <end position="39"/>
    </location>
</feature>
<reference evidence="7 8" key="1">
    <citation type="submission" date="2017-12" db="EMBL/GenBank/DDBJ databases">
        <title>Comparative genomics of Botrytis spp.</title>
        <authorList>
            <person name="Valero-Jimenez C.A."/>
            <person name="Tapia P."/>
            <person name="Veloso J."/>
            <person name="Silva-Moreno E."/>
            <person name="Staats M."/>
            <person name="Valdes J.H."/>
            <person name="Van Kan J.A.L."/>
        </authorList>
    </citation>
    <scope>NUCLEOTIDE SEQUENCE [LARGE SCALE GENOMIC DNA]</scope>
    <source>
        <strain evidence="7 8">Bt9001</strain>
    </source>
</reference>
<evidence type="ECO:0000313" key="8">
    <source>
        <dbReference type="Proteomes" id="UP000297777"/>
    </source>
</evidence>
<feature type="compositionally biased region" description="Low complexity" evidence="5">
    <location>
        <begin position="62"/>
        <end position="80"/>
    </location>
</feature>
<dbReference type="AlphaFoldDB" id="A0A4Z1EGN9"/>
<evidence type="ECO:0000256" key="5">
    <source>
        <dbReference type="SAM" id="MobiDB-lite"/>
    </source>
</evidence>
<feature type="compositionally biased region" description="Polar residues" evidence="5">
    <location>
        <begin position="86"/>
        <end position="97"/>
    </location>
</feature>
<dbReference type="InterPro" id="IPR036864">
    <property type="entry name" value="Zn2-C6_fun-type_DNA-bd_sf"/>
</dbReference>
<evidence type="ECO:0000256" key="2">
    <source>
        <dbReference type="ARBA" id="ARBA00022723"/>
    </source>
</evidence>